<dbReference type="EMBL" id="LEUS01000033">
    <property type="protein sequence ID" value="KLY22797.1"/>
    <property type="molecule type" value="Genomic_DNA"/>
</dbReference>
<accession>A0ABR5G5K6</accession>
<organism evidence="1 2">
    <name type="scientific">Klebsiella michiganensis</name>
    <dbReference type="NCBI Taxonomy" id="1134687"/>
    <lineage>
        <taxon>Bacteria</taxon>
        <taxon>Pseudomonadati</taxon>
        <taxon>Pseudomonadota</taxon>
        <taxon>Gammaproteobacteria</taxon>
        <taxon>Enterobacterales</taxon>
        <taxon>Enterobacteriaceae</taxon>
        <taxon>Klebsiella/Raoultella group</taxon>
        <taxon>Klebsiella</taxon>
    </lineage>
</organism>
<reference evidence="1 2" key="1">
    <citation type="submission" date="2015-06" db="EMBL/GenBank/DDBJ databases">
        <title>The Genome Sequence of None.</title>
        <authorList>
            <consortium name="The Broad Institute Genomics Platform"/>
            <consortium name="The Broad Institute Genome Sequencing Center for Infectious Disease"/>
            <person name="Earl A.M."/>
            <person name="Onderdonk A.B."/>
            <person name="Kirby J."/>
            <person name="Ferraro M.J."/>
            <person name="Huang S."/>
            <person name="Spencer M."/>
            <person name="Fodor A."/>
            <person name="Hooper D."/>
            <person name="Dekker J."/>
            <person name="O'Brien T."/>
            <person name="Quan V."/>
            <person name="Gombosev A."/>
            <person name="Delaney M."/>
            <person name="DuBois A."/>
            <person name="Ernst C."/>
            <person name="Kim D.S."/>
            <person name="Rossman W."/>
            <person name="Gohs F."/>
            <person name="Petruso H."/>
            <person name="Nozar T."/>
            <person name="Mougeot F."/>
            <person name="Manson-McGuire A."/>
            <person name="Young S."/>
            <person name="Abouelleil A."/>
            <person name="Cao P."/>
            <person name="Chapman S.B."/>
            <person name="Griggs A."/>
            <person name="Priest M."/>
            <person name="Shea T."/>
            <person name="Wortman I."/>
            <person name="Wortman J.R."/>
            <person name="Nusbaum C."/>
            <person name="Birren B."/>
        </authorList>
    </citation>
    <scope>NUCLEOTIDE SEQUENCE [LARGE SCALE GENOMIC DNA]</scope>
    <source>
        <strain evidence="1 2">MGH87</strain>
    </source>
</reference>
<gene>
    <name evidence="1" type="ORF">SK91_06084</name>
</gene>
<name>A0ABR5G5K6_9ENTR</name>
<evidence type="ECO:0000313" key="1">
    <source>
        <dbReference type="EMBL" id="KLY22797.1"/>
    </source>
</evidence>
<comment type="caution">
    <text evidence="1">The sequence shown here is derived from an EMBL/GenBank/DDBJ whole genome shotgun (WGS) entry which is preliminary data.</text>
</comment>
<keyword evidence="2" id="KW-1185">Reference proteome</keyword>
<proteinExistence type="predicted"/>
<dbReference type="Proteomes" id="UP000036305">
    <property type="component" value="Unassembled WGS sequence"/>
</dbReference>
<evidence type="ECO:0000313" key="2">
    <source>
        <dbReference type="Proteomes" id="UP000036305"/>
    </source>
</evidence>
<protein>
    <submittedName>
        <fullName evidence="1">Uncharacterized protein</fullName>
    </submittedName>
</protein>
<sequence>MDENLQLLVSCQNFQANDTRQNQSETGNA</sequence>